<dbReference type="Proteomes" id="UP001221142">
    <property type="component" value="Unassembled WGS sequence"/>
</dbReference>
<feature type="transmembrane region" description="Helical" evidence="2">
    <location>
        <begin position="630"/>
        <end position="651"/>
    </location>
</feature>
<dbReference type="AlphaFoldDB" id="A0AAD7BRW8"/>
<evidence type="ECO:0000313" key="4">
    <source>
        <dbReference type="Proteomes" id="UP001221142"/>
    </source>
</evidence>
<organism evidence="3 4">
    <name type="scientific">Roridomyces roridus</name>
    <dbReference type="NCBI Taxonomy" id="1738132"/>
    <lineage>
        <taxon>Eukaryota</taxon>
        <taxon>Fungi</taxon>
        <taxon>Dikarya</taxon>
        <taxon>Basidiomycota</taxon>
        <taxon>Agaricomycotina</taxon>
        <taxon>Agaricomycetes</taxon>
        <taxon>Agaricomycetidae</taxon>
        <taxon>Agaricales</taxon>
        <taxon>Marasmiineae</taxon>
        <taxon>Mycenaceae</taxon>
        <taxon>Roridomyces</taxon>
    </lineage>
</organism>
<sequence>MSTSKSGRLLPLPADFDCVAWSTRPADRDPPASMEIEDKNAANIIIEQHNKTSIMATTMRYRPREFYWYRDYGCGVSARASLGLLRAGKAASFPRGGAGSGSGSSAYLAHDHEDVAELRVAAALEREKDAPKRPLLTRPSLCSLCSVPWPSAAPTRSLLSSSSLSSSLPSSSCLFATSSISLSISGPPKAFAWPLGTSPHAIIKEFTRAEQSASYTLSESVQVVDVIKSAKLPDSTRSMEIEADFRVKMNSYESQVNDHSDYRGNISVILYPVLGITFLHHVSLVFNWSMQCLALLDLILVQLEIGALSYLLGYLTENWLKAYESIPLGLIGPPSAPQWLAQVVFIAVIGLLAVSTIFRVGTMIRTPTKFYRQPFVFLGGCRKAIPEYTPMRVLLNRSLARPLVKELVQVPRMGDAVFVGPALTVLLERVMVNPIQCPYPCKVDWSTATISTYGYNIDNDGFLQTWPCAISNIQLPWAGDYRDTAVICSDRDINSNLPMGLEDDLSPITVSLQVPLGVAVRMYPLQAAFTNTPEATNDFVNSAYAADGWVPIMAGSSLFAELTWTERRVLTTKLAGITGISGLQPYPQGAVAGGNLTSLTLRLAYWPPAHVLQEVQDTDPISGFSTLGGLWTSVDGIFAMFFGANVVYFLFGRRPLSALGIAHIFQRGALTGQWHKGFPKLRTEGGQPGSEDAGIVAFIRQRLIDIDENSKPHDDEISRPPSEMEMTPREGMVGNDSEDNLTERLLSSGAPHNLGRACTV</sequence>
<name>A0AAD7BRW8_9AGAR</name>
<feature type="region of interest" description="Disordered" evidence="1">
    <location>
        <begin position="709"/>
        <end position="737"/>
    </location>
</feature>
<keyword evidence="2" id="KW-1133">Transmembrane helix</keyword>
<evidence type="ECO:0000256" key="2">
    <source>
        <dbReference type="SAM" id="Phobius"/>
    </source>
</evidence>
<reference evidence="3" key="1">
    <citation type="submission" date="2023-03" db="EMBL/GenBank/DDBJ databases">
        <title>Massive genome expansion in bonnet fungi (Mycena s.s.) driven by repeated elements and novel gene families across ecological guilds.</title>
        <authorList>
            <consortium name="Lawrence Berkeley National Laboratory"/>
            <person name="Harder C.B."/>
            <person name="Miyauchi S."/>
            <person name="Viragh M."/>
            <person name="Kuo A."/>
            <person name="Thoen E."/>
            <person name="Andreopoulos B."/>
            <person name="Lu D."/>
            <person name="Skrede I."/>
            <person name="Drula E."/>
            <person name="Henrissat B."/>
            <person name="Morin E."/>
            <person name="Kohler A."/>
            <person name="Barry K."/>
            <person name="LaButti K."/>
            <person name="Morin E."/>
            <person name="Salamov A."/>
            <person name="Lipzen A."/>
            <person name="Mereny Z."/>
            <person name="Hegedus B."/>
            <person name="Baldrian P."/>
            <person name="Stursova M."/>
            <person name="Weitz H."/>
            <person name="Taylor A."/>
            <person name="Grigoriev I.V."/>
            <person name="Nagy L.G."/>
            <person name="Martin F."/>
            <person name="Kauserud H."/>
        </authorList>
    </citation>
    <scope>NUCLEOTIDE SEQUENCE</scope>
    <source>
        <strain evidence="3">9284</strain>
    </source>
</reference>
<proteinExistence type="predicted"/>
<keyword evidence="2" id="KW-0472">Membrane</keyword>
<keyword evidence="2" id="KW-0812">Transmembrane</keyword>
<feature type="transmembrane region" description="Helical" evidence="2">
    <location>
        <begin position="339"/>
        <end position="362"/>
    </location>
</feature>
<gene>
    <name evidence="3" type="ORF">FB45DRAFT_867904</name>
</gene>
<comment type="caution">
    <text evidence="3">The sequence shown here is derived from an EMBL/GenBank/DDBJ whole genome shotgun (WGS) entry which is preliminary data.</text>
</comment>
<feature type="transmembrane region" description="Helical" evidence="2">
    <location>
        <begin position="268"/>
        <end position="286"/>
    </location>
</feature>
<evidence type="ECO:0000256" key="1">
    <source>
        <dbReference type="SAM" id="MobiDB-lite"/>
    </source>
</evidence>
<feature type="transmembrane region" description="Helical" evidence="2">
    <location>
        <begin position="293"/>
        <end position="315"/>
    </location>
</feature>
<protein>
    <submittedName>
        <fullName evidence="3">Uncharacterized protein</fullName>
    </submittedName>
</protein>
<accession>A0AAD7BRW8</accession>
<evidence type="ECO:0000313" key="3">
    <source>
        <dbReference type="EMBL" id="KAJ7628939.1"/>
    </source>
</evidence>
<dbReference type="EMBL" id="JARKIF010000010">
    <property type="protein sequence ID" value="KAJ7628939.1"/>
    <property type="molecule type" value="Genomic_DNA"/>
</dbReference>
<keyword evidence="4" id="KW-1185">Reference proteome</keyword>
<feature type="compositionally biased region" description="Basic and acidic residues" evidence="1">
    <location>
        <begin position="709"/>
        <end position="718"/>
    </location>
</feature>